<evidence type="ECO:0000313" key="2">
    <source>
        <dbReference type="Proteomes" id="UP000813462"/>
    </source>
</evidence>
<name>A0A978U998_ZIZJJ</name>
<comment type="caution">
    <text evidence="1">The sequence shown here is derived from an EMBL/GenBank/DDBJ whole genome shotgun (WGS) entry which is preliminary data.</text>
</comment>
<organism evidence="1 2">
    <name type="scientific">Ziziphus jujuba var. spinosa</name>
    <dbReference type="NCBI Taxonomy" id="714518"/>
    <lineage>
        <taxon>Eukaryota</taxon>
        <taxon>Viridiplantae</taxon>
        <taxon>Streptophyta</taxon>
        <taxon>Embryophyta</taxon>
        <taxon>Tracheophyta</taxon>
        <taxon>Spermatophyta</taxon>
        <taxon>Magnoliopsida</taxon>
        <taxon>eudicotyledons</taxon>
        <taxon>Gunneridae</taxon>
        <taxon>Pentapetalae</taxon>
        <taxon>rosids</taxon>
        <taxon>fabids</taxon>
        <taxon>Rosales</taxon>
        <taxon>Rhamnaceae</taxon>
        <taxon>Paliureae</taxon>
        <taxon>Ziziphus</taxon>
    </lineage>
</organism>
<dbReference type="Proteomes" id="UP000813462">
    <property type="component" value="Unassembled WGS sequence"/>
</dbReference>
<dbReference type="AlphaFoldDB" id="A0A978U998"/>
<sequence length="159" mass="17368">MANLENFIMALVTRLFSKVSSKPTNHSKFTGKCGKARCPGCHRHPACKAKDKTKGTQKIRSCDVVSNHRLVTWPGRQGLNFSGYSASAILDRPEDNDNDGHDRDVDGYDGSCGNDDLDHVVVGFHIAINNGDDDENGNNVGDVMDQAEGDEDWCLVGEM</sequence>
<reference evidence="1" key="1">
    <citation type="journal article" date="2021" name="Front. Plant Sci.">
        <title>Chromosome-Scale Genome Assembly for Chinese Sour Jujube and Insights Into Its Genome Evolution and Domestication Signature.</title>
        <authorList>
            <person name="Shen L.-Y."/>
            <person name="Luo H."/>
            <person name="Wang X.-L."/>
            <person name="Wang X.-M."/>
            <person name="Qiu X.-J."/>
            <person name="Liu H."/>
            <person name="Zhou S.-S."/>
            <person name="Jia K.-H."/>
            <person name="Nie S."/>
            <person name="Bao Y.-T."/>
            <person name="Zhang R.-G."/>
            <person name="Yun Q.-Z."/>
            <person name="Chai Y.-H."/>
            <person name="Lu J.-Y."/>
            <person name="Li Y."/>
            <person name="Zhao S.-W."/>
            <person name="Mao J.-F."/>
            <person name="Jia S.-G."/>
            <person name="Mao Y.-M."/>
        </authorList>
    </citation>
    <scope>NUCLEOTIDE SEQUENCE</scope>
    <source>
        <strain evidence="1">AT0</strain>
        <tissue evidence="1">Leaf</tissue>
    </source>
</reference>
<dbReference type="PANTHER" id="PTHR34278:SF1">
    <property type="entry name" value="PROTEIN THI031, PUTATIVE-RELATED"/>
    <property type="match status" value="1"/>
</dbReference>
<gene>
    <name evidence="1" type="ORF">FEM48_ZijujUnG0043500</name>
</gene>
<dbReference type="EMBL" id="JAEACU010000217">
    <property type="protein sequence ID" value="KAH7511110.1"/>
    <property type="molecule type" value="Genomic_DNA"/>
</dbReference>
<proteinExistence type="predicted"/>
<dbReference type="PANTHER" id="PTHR34278">
    <property type="entry name" value="PROTEIN THI031, PUTATIVE-RELATED"/>
    <property type="match status" value="1"/>
</dbReference>
<accession>A0A978U998</accession>
<evidence type="ECO:0000313" key="1">
    <source>
        <dbReference type="EMBL" id="KAH7511110.1"/>
    </source>
</evidence>
<protein>
    <submittedName>
        <fullName evidence="1">Uncharacterized protein</fullName>
    </submittedName>
</protein>